<comment type="function">
    <text evidence="15">Involved in base excision repair of DNA damaged by oxidation or by mutagenic agents. Acts as DNA glycosylase that recognizes and removes damaged bases. Has a preference for oxidized purines, such as 7,8-dihydro-8-oxoguanine (8-oxoG). Has AP (apurinic/apyrimidinic) lyase activity and introduces nicks in the DNA strand. Cleaves the DNA backbone by beta-delta elimination to generate a single-strand break at the site of the removed base with both 3'- and 5'-phosphates.</text>
</comment>
<evidence type="ECO:0000256" key="13">
    <source>
        <dbReference type="ARBA" id="ARBA00023295"/>
    </source>
</evidence>
<dbReference type="GO" id="GO:0140078">
    <property type="term" value="F:class I DNA-(apurinic or apyrimidinic site) endonuclease activity"/>
    <property type="evidence" value="ECO:0007669"/>
    <property type="project" value="UniProtKB-EC"/>
</dbReference>
<dbReference type="SMART" id="SM00898">
    <property type="entry name" value="Fapy_DNA_glyco"/>
    <property type="match status" value="1"/>
</dbReference>
<evidence type="ECO:0000256" key="12">
    <source>
        <dbReference type="ARBA" id="ARBA00023268"/>
    </source>
</evidence>
<dbReference type="Pfam" id="PF06831">
    <property type="entry name" value="H2TH"/>
    <property type="match status" value="1"/>
</dbReference>
<dbReference type="PANTHER" id="PTHR22993:SF9">
    <property type="entry name" value="FORMAMIDOPYRIMIDINE-DNA GLYCOSYLASE"/>
    <property type="match status" value="1"/>
</dbReference>
<dbReference type="HAMAP" id="MF_00103">
    <property type="entry name" value="Fapy_DNA_glycosyl"/>
    <property type="match status" value="1"/>
</dbReference>
<evidence type="ECO:0000256" key="5">
    <source>
        <dbReference type="ARBA" id="ARBA00022763"/>
    </source>
</evidence>
<dbReference type="PANTHER" id="PTHR22993">
    <property type="entry name" value="FORMAMIDOPYRIMIDINE-DNA GLYCOSYLASE"/>
    <property type="match status" value="1"/>
</dbReference>
<dbReference type="Proteomes" id="UP000766336">
    <property type="component" value="Unassembled WGS sequence"/>
</dbReference>
<comment type="similarity">
    <text evidence="2 15">Belongs to the FPG family.</text>
</comment>
<dbReference type="EMBL" id="JAHCDA010000001">
    <property type="protein sequence ID" value="MBS7809325.1"/>
    <property type="molecule type" value="Genomic_DNA"/>
</dbReference>
<sequence>MPELPEVETVMRGLAKVLDGEVIRHAEIRREGLRWPFPAGLVRALTGTRVDGFRRRGKYMLMRLADRPSVLLHLGMSGRMVARHRDAPFVPRLGPQGAASDARGHNQPPELHEHLVMETEGGWRVGFVDPRRFGAVDLVARDAEDSHRLLAGLGPEPLEEGFSVAVLERALVGRRMPIKAALLDQKVVAGLGNIYVCEVLFRAGISPLRLAGTLPGARAARLVPAIKTVLSEAIEAGGSSLRDYVRADGEIGGFQDRFDVYDREGERCRACSGPKGCPGILRLVQSGRSTFYCPRTQR</sequence>
<evidence type="ECO:0000313" key="19">
    <source>
        <dbReference type="Proteomes" id="UP000766336"/>
    </source>
</evidence>
<evidence type="ECO:0000256" key="2">
    <source>
        <dbReference type="ARBA" id="ARBA00009409"/>
    </source>
</evidence>
<dbReference type="SUPFAM" id="SSF81624">
    <property type="entry name" value="N-terminal domain of MutM-like DNA repair proteins"/>
    <property type="match status" value="1"/>
</dbReference>
<comment type="catalytic activity">
    <reaction evidence="1 15">
        <text>Hydrolysis of DNA containing ring-opened 7-methylguanine residues, releasing 2,6-diamino-4-hydroxy-5-(N-methyl)formamidopyrimidine.</text>
        <dbReference type="EC" id="3.2.2.23"/>
    </reaction>
</comment>
<keyword evidence="10 15" id="KW-0234">DNA repair</keyword>
<dbReference type="Pfam" id="PF01149">
    <property type="entry name" value="Fapy_DNA_glyco"/>
    <property type="match status" value="1"/>
</dbReference>
<feature type="domain" description="FPG-type" evidence="16">
    <location>
        <begin position="259"/>
        <end position="298"/>
    </location>
</feature>
<evidence type="ECO:0000256" key="7">
    <source>
        <dbReference type="ARBA" id="ARBA00022801"/>
    </source>
</evidence>
<feature type="active site" description="Proton donor" evidence="15">
    <location>
        <position position="3"/>
    </location>
</feature>
<dbReference type="InterPro" id="IPR015886">
    <property type="entry name" value="H2TH_FPG"/>
</dbReference>
<dbReference type="EC" id="4.2.99.18" evidence="15"/>
<dbReference type="NCBIfam" id="TIGR00577">
    <property type="entry name" value="fpg"/>
    <property type="match status" value="1"/>
</dbReference>
<dbReference type="RefSeq" id="WP_213669591.1">
    <property type="nucleotide sequence ID" value="NZ_JAHCDA010000001.1"/>
</dbReference>
<dbReference type="SMART" id="SM01232">
    <property type="entry name" value="H2TH"/>
    <property type="match status" value="1"/>
</dbReference>
<dbReference type="PROSITE" id="PS51068">
    <property type="entry name" value="FPG_CAT"/>
    <property type="match status" value="1"/>
</dbReference>
<dbReference type="InterPro" id="IPR000214">
    <property type="entry name" value="Znf_DNA_glyclase/AP_lyase"/>
</dbReference>
<keyword evidence="4 15" id="KW-0479">Metal-binding</keyword>
<dbReference type="GO" id="GO:0008534">
    <property type="term" value="F:oxidized purine nucleobase lesion DNA N-glycosylase activity"/>
    <property type="evidence" value="ECO:0007669"/>
    <property type="project" value="UniProtKB-EC"/>
</dbReference>
<protein>
    <recommendedName>
        <fullName evidence="15">Formamidopyrimidine-DNA glycosylase</fullName>
        <shortName evidence="15">Fapy-DNA glycosylase</shortName>
        <ecNumber evidence="15">3.2.2.23</ecNumber>
    </recommendedName>
    <alternativeName>
        <fullName evidence="15">DNA-(apurinic or apyrimidinic site) lyase MutM</fullName>
        <shortName evidence="15">AP lyase MutM</shortName>
        <ecNumber evidence="15">4.2.99.18</ecNumber>
    </alternativeName>
</protein>
<feature type="active site" description="Proton donor; for beta-elimination activity" evidence="15">
    <location>
        <position position="58"/>
    </location>
</feature>
<evidence type="ECO:0000256" key="4">
    <source>
        <dbReference type="ARBA" id="ARBA00022723"/>
    </source>
</evidence>
<feature type="domain" description="Formamidopyrimidine-DNA glycosylase catalytic" evidence="17">
    <location>
        <begin position="2"/>
        <end position="134"/>
    </location>
</feature>
<feature type="binding site" evidence="15">
    <location>
        <position position="131"/>
    </location>
    <ligand>
        <name>DNA</name>
        <dbReference type="ChEBI" id="CHEBI:16991"/>
    </ligand>
</feature>
<evidence type="ECO:0000256" key="9">
    <source>
        <dbReference type="ARBA" id="ARBA00023125"/>
    </source>
</evidence>
<evidence type="ECO:0000313" key="18">
    <source>
        <dbReference type="EMBL" id="MBS7809325.1"/>
    </source>
</evidence>
<keyword evidence="9 15" id="KW-0238">DNA-binding</keyword>
<reference evidence="18 19" key="1">
    <citation type="submission" date="2021-05" db="EMBL/GenBank/DDBJ databases">
        <title>Roseococcus sp. XZZS9, whole genome shotgun sequencing project.</title>
        <authorList>
            <person name="Zhao G."/>
            <person name="Shen L."/>
        </authorList>
    </citation>
    <scope>NUCLEOTIDE SEQUENCE [LARGE SCALE GENOMIC DNA]</scope>
    <source>
        <strain evidence="18 19">XZZS9</strain>
    </source>
</reference>
<keyword evidence="12 15" id="KW-0511">Multifunctional enzyme</keyword>
<comment type="cofactor">
    <cofactor evidence="15">
        <name>Zn(2+)</name>
        <dbReference type="ChEBI" id="CHEBI:29105"/>
    </cofactor>
    <text evidence="15">Binds 1 zinc ion per subunit.</text>
</comment>
<evidence type="ECO:0000256" key="11">
    <source>
        <dbReference type="ARBA" id="ARBA00023239"/>
    </source>
</evidence>
<organism evidence="18 19">
    <name type="scientific">Roseococcus pinisoli</name>
    <dbReference type="NCBI Taxonomy" id="2835040"/>
    <lineage>
        <taxon>Bacteria</taxon>
        <taxon>Pseudomonadati</taxon>
        <taxon>Pseudomonadota</taxon>
        <taxon>Alphaproteobacteria</taxon>
        <taxon>Acetobacterales</taxon>
        <taxon>Roseomonadaceae</taxon>
        <taxon>Roseococcus</taxon>
    </lineage>
</organism>
<keyword evidence="13 15" id="KW-0326">Glycosidase</keyword>
<accession>A0ABS5Q6T7</accession>
<evidence type="ECO:0000256" key="3">
    <source>
        <dbReference type="ARBA" id="ARBA00011245"/>
    </source>
</evidence>
<feature type="active site" description="Schiff-base intermediate with DNA" evidence="15">
    <location>
        <position position="2"/>
    </location>
</feature>
<dbReference type="NCBIfam" id="NF002211">
    <property type="entry name" value="PRK01103.1"/>
    <property type="match status" value="1"/>
</dbReference>
<evidence type="ECO:0000256" key="8">
    <source>
        <dbReference type="ARBA" id="ARBA00022833"/>
    </source>
</evidence>
<keyword evidence="7 15" id="KW-0378">Hydrolase</keyword>
<dbReference type="InterPro" id="IPR010979">
    <property type="entry name" value="Ribosomal_uS13-like_H2TH"/>
</dbReference>
<comment type="caution">
    <text evidence="18">The sequence shown here is derived from an EMBL/GenBank/DDBJ whole genome shotgun (WGS) entry which is preliminary data.</text>
</comment>
<dbReference type="EC" id="3.2.2.23" evidence="15"/>
<dbReference type="InterPro" id="IPR020629">
    <property type="entry name" value="FPG_Glyclase"/>
</dbReference>
<dbReference type="Gene3D" id="1.10.8.50">
    <property type="match status" value="1"/>
</dbReference>
<evidence type="ECO:0000256" key="14">
    <source>
        <dbReference type="ARBA" id="ARBA00044632"/>
    </source>
</evidence>
<dbReference type="Gene3D" id="3.20.190.10">
    <property type="entry name" value="MutM-like, N-terminal"/>
    <property type="match status" value="1"/>
</dbReference>
<name>A0ABS5Q6T7_9PROT</name>
<dbReference type="SUPFAM" id="SSF57716">
    <property type="entry name" value="Glucocorticoid receptor-like (DNA-binding domain)"/>
    <property type="match status" value="1"/>
</dbReference>
<gene>
    <name evidence="15 18" type="primary">mutM</name>
    <name evidence="15" type="synonym">fpg</name>
    <name evidence="18" type="ORF">KHU32_00155</name>
</gene>
<feature type="binding site" evidence="15">
    <location>
        <position position="174"/>
    </location>
    <ligand>
        <name>DNA</name>
        <dbReference type="ChEBI" id="CHEBI:16991"/>
    </ligand>
</feature>
<dbReference type="CDD" id="cd08966">
    <property type="entry name" value="EcFpg-like_N"/>
    <property type="match status" value="1"/>
</dbReference>
<keyword evidence="6 15" id="KW-0863">Zinc-finger</keyword>
<dbReference type="InterPro" id="IPR035937">
    <property type="entry name" value="FPG_N"/>
</dbReference>
<dbReference type="InterPro" id="IPR012319">
    <property type="entry name" value="FPG_cat"/>
</dbReference>
<evidence type="ECO:0000256" key="1">
    <source>
        <dbReference type="ARBA" id="ARBA00001668"/>
    </source>
</evidence>
<evidence type="ECO:0000259" key="16">
    <source>
        <dbReference type="PROSITE" id="PS51066"/>
    </source>
</evidence>
<evidence type="ECO:0000256" key="15">
    <source>
        <dbReference type="HAMAP-Rule" id="MF_00103"/>
    </source>
</evidence>
<keyword evidence="11 15" id="KW-0456">Lyase</keyword>
<dbReference type="SUPFAM" id="SSF46946">
    <property type="entry name" value="S13-like H2TH domain"/>
    <property type="match status" value="1"/>
</dbReference>
<keyword evidence="19" id="KW-1185">Reference proteome</keyword>
<proteinExistence type="inferred from homology"/>
<keyword evidence="8 15" id="KW-0862">Zinc</keyword>
<dbReference type="PROSITE" id="PS51066">
    <property type="entry name" value="ZF_FPG_2"/>
    <property type="match status" value="1"/>
</dbReference>
<feature type="binding site" evidence="15">
    <location>
        <position position="112"/>
    </location>
    <ligand>
        <name>DNA</name>
        <dbReference type="ChEBI" id="CHEBI:16991"/>
    </ligand>
</feature>
<feature type="active site" description="Proton donor; for delta-elimination activity" evidence="15">
    <location>
        <position position="288"/>
    </location>
</feature>
<comment type="subunit">
    <text evidence="3 15">Monomer.</text>
</comment>
<comment type="catalytic activity">
    <reaction evidence="14 15">
        <text>2'-deoxyribonucleotide-(2'-deoxyribose 5'-phosphate)-2'-deoxyribonucleotide-DNA = a 3'-end 2'-deoxyribonucleotide-(2,3-dehydro-2,3-deoxyribose 5'-phosphate)-DNA + a 5'-end 5'-phospho-2'-deoxyribonucleoside-DNA + H(+)</text>
        <dbReference type="Rhea" id="RHEA:66592"/>
        <dbReference type="Rhea" id="RHEA-COMP:13180"/>
        <dbReference type="Rhea" id="RHEA-COMP:16897"/>
        <dbReference type="Rhea" id="RHEA-COMP:17067"/>
        <dbReference type="ChEBI" id="CHEBI:15378"/>
        <dbReference type="ChEBI" id="CHEBI:136412"/>
        <dbReference type="ChEBI" id="CHEBI:157695"/>
        <dbReference type="ChEBI" id="CHEBI:167181"/>
        <dbReference type="EC" id="4.2.99.18"/>
    </reaction>
</comment>
<evidence type="ECO:0000259" key="17">
    <source>
        <dbReference type="PROSITE" id="PS51068"/>
    </source>
</evidence>
<evidence type="ECO:0000256" key="10">
    <source>
        <dbReference type="ARBA" id="ARBA00023204"/>
    </source>
</evidence>
<evidence type="ECO:0000256" key="6">
    <source>
        <dbReference type="ARBA" id="ARBA00022771"/>
    </source>
</evidence>
<keyword evidence="5 15" id="KW-0227">DNA damage</keyword>